<evidence type="ECO:0000313" key="20">
    <source>
        <dbReference type="Ensembl" id="ENSGMOP00000001965.2"/>
    </source>
</evidence>
<evidence type="ECO:0000259" key="19">
    <source>
        <dbReference type="PROSITE" id="PS50869"/>
    </source>
</evidence>
<dbReference type="Proteomes" id="UP000694546">
    <property type="component" value="Chromosome 20"/>
</dbReference>
<evidence type="ECO:0000256" key="10">
    <source>
        <dbReference type="ARBA" id="ARBA00023136"/>
    </source>
</evidence>
<dbReference type="InterPro" id="IPR043405">
    <property type="entry name" value="Chondromodulin/Tenomodulin"/>
</dbReference>
<evidence type="ECO:0000256" key="14">
    <source>
        <dbReference type="ARBA" id="ARBA00037847"/>
    </source>
</evidence>
<accession>A0A8C4YXN5</accession>
<evidence type="ECO:0000256" key="3">
    <source>
        <dbReference type="ARBA" id="ARBA00022473"/>
    </source>
</evidence>
<dbReference type="Ensembl" id="ENSGMOT00000002028.2">
    <property type="protein sequence ID" value="ENSGMOP00000001965.2"/>
    <property type="gene ID" value="ENSGMOG00000001855.2"/>
</dbReference>
<evidence type="ECO:0000256" key="4">
    <source>
        <dbReference type="ARBA" id="ARBA00022525"/>
    </source>
</evidence>
<keyword evidence="21" id="KW-1185">Reference proteome</keyword>
<comment type="subcellular location">
    <subcellularLocation>
        <location evidence="14">Endomembrane system</location>
        <topology evidence="14">Single-pass membrane protein</topology>
    </subcellularLocation>
    <subcellularLocation>
        <location evidence="1">Secreted</location>
        <location evidence="1">Extracellular space</location>
        <location evidence="1">Extracellular matrix</location>
    </subcellularLocation>
</comment>
<feature type="transmembrane region" description="Helical" evidence="18">
    <location>
        <begin position="54"/>
        <end position="77"/>
    </location>
</feature>
<keyword evidence="8" id="KW-0221">Differentiation</keyword>
<reference evidence="20" key="2">
    <citation type="submission" date="2025-09" db="UniProtKB">
        <authorList>
            <consortium name="Ensembl"/>
        </authorList>
    </citation>
    <scope>IDENTIFICATION</scope>
</reference>
<dbReference type="PANTHER" id="PTHR14064:SF6">
    <property type="entry name" value="LEUKOCYTE CELL-DERIVED CHEMOTAXIN 1"/>
    <property type="match status" value="1"/>
</dbReference>
<evidence type="ECO:0000256" key="8">
    <source>
        <dbReference type="ARBA" id="ARBA00022782"/>
    </source>
</evidence>
<evidence type="ECO:0000256" key="5">
    <source>
        <dbReference type="ARBA" id="ARBA00022530"/>
    </source>
</evidence>
<protein>
    <recommendedName>
        <fullName evidence="15">Leukocyte cell-derived chemotaxin 1</fullName>
    </recommendedName>
    <alternativeName>
        <fullName evidence="16">Chondromodulin</fullName>
    </alternativeName>
</protein>
<dbReference type="GO" id="GO:0012505">
    <property type="term" value="C:endomembrane system"/>
    <property type="evidence" value="ECO:0007669"/>
    <property type="project" value="UniProtKB-SubCell"/>
</dbReference>
<evidence type="ECO:0000256" key="13">
    <source>
        <dbReference type="ARBA" id="ARBA00023188"/>
    </source>
</evidence>
<dbReference type="GO" id="GO:0051216">
    <property type="term" value="P:cartilage development"/>
    <property type="evidence" value="ECO:0007669"/>
    <property type="project" value="UniProtKB-KW"/>
</dbReference>
<keyword evidence="13" id="KW-0891">Chondrogenesis</keyword>
<dbReference type="PROSITE" id="PS50869">
    <property type="entry name" value="BRICHOS"/>
    <property type="match status" value="1"/>
</dbReference>
<evidence type="ECO:0000256" key="17">
    <source>
        <dbReference type="SAM" id="MobiDB-lite"/>
    </source>
</evidence>
<keyword evidence="6" id="KW-0165">Cleavage on pair of basic residues</keyword>
<feature type="domain" description="BRICHOS" evidence="19">
    <location>
        <begin position="116"/>
        <end position="212"/>
    </location>
</feature>
<keyword evidence="10 18" id="KW-0472">Membrane</keyword>
<evidence type="ECO:0000256" key="7">
    <source>
        <dbReference type="ARBA" id="ARBA00022692"/>
    </source>
</evidence>
<evidence type="ECO:0000256" key="18">
    <source>
        <dbReference type="SAM" id="Phobius"/>
    </source>
</evidence>
<dbReference type="GO" id="GO:0001937">
    <property type="term" value="P:negative regulation of endothelial cell proliferation"/>
    <property type="evidence" value="ECO:0007669"/>
    <property type="project" value="TreeGrafter"/>
</dbReference>
<keyword evidence="12" id="KW-0325">Glycoprotein</keyword>
<dbReference type="SMART" id="SM01039">
    <property type="entry name" value="BRICHOS"/>
    <property type="match status" value="1"/>
</dbReference>
<keyword evidence="11" id="KW-1015">Disulfide bond</keyword>
<evidence type="ECO:0000256" key="16">
    <source>
        <dbReference type="ARBA" id="ARBA00042622"/>
    </source>
</evidence>
<comment type="similarity">
    <text evidence="2">Belongs to the chondromodulin-1 family.</text>
</comment>
<proteinExistence type="inferred from homology"/>
<dbReference type="InterPro" id="IPR007084">
    <property type="entry name" value="BRICHOS_dom"/>
</dbReference>
<feature type="region of interest" description="Disordered" evidence="17">
    <location>
        <begin position="211"/>
        <end position="315"/>
    </location>
</feature>
<keyword evidence="7 18" id="KW-0812">Transmembrane</keyword>
<keyword evidence="9 18" id="KW-1133">Transmembrane helix</keyword>
<evidence type="ECO:0000256" key="12">
    <source>
        <dbReference type="ARBA" id="ARBA00023180"/>
    </source>
</evidence>
<name>A0A8C4YXN5_GADMO</name>
<keyword evidence="5" id="KW-0272">Extracellular matrix</keyword>
<feature type="compositionally biased region" description="Basic and acidic residues" evidence="17">
    <location>
        <begin position="216"/>
        <end position="229"/>
    </location>
</feature>
<keyword evidence="4" id="KW-0964">Secreted</keyword>
<evidence type="ECO:0000256" key="11">
    <source>
        <dbReference type="ARBA" id="ARBA00023157"/>
    </source>
</evidence>
<reference evidence="20" key="1">
    <citation type="submission" date="2025-08" db="UniProtKB">
        <authorList>
            <consortium name="Ensembl"/>
        </authorList>
    </citation>
    <scope>IDENTIFICATION</scope>
</reference>
<dbReference type="OMA" id="CYIKSHI"/>
<dbReference type="Gene3D" id="3.30.390.150">
    <property type="match status" value="1"/>
</dbReference>
<evidence type="ECO:0000256" key="15">
    <source>
        <dbReference type="ARBA" id="ARBA00039682"/>
    </source>
</evidence>
<dbReference type="GO" id="GO:0030154">
    <property type="term" value="P:cell differentiation"/>
    <property type="evidence" value="ECO:0007669"/>
    <property type="project" value="UniProtKB-KW"/>
</dbReference>
<sequence length="382" mass="41599">MTATSEKVQSVSFGPPHLPHCVAPRSWSPECCGCVQVLGSSPARPSTLSRLLKCAAIALIVGALVMLCASVGAFYQWKVSDKNVHNVHYNMRINGELRGGTVEIDPQNHQETFTTGSGDQEAVEIHDFQTGISGLRFFRGEKCYIKPHIKAPLPDLGGYTERLTSDLSEETLPVRLDQDSVIWVAADLPTQDTRFLSPKILALCGDAPVYWLHPTRPRDGERRRRDTGRSRRQAPTEEGGAPGGAAPGAGRSDAGGRPGDAAVAEEERGNEVAGAVALGEEEGGPGGEEGASADGSAYNPENPYHRKPETAGGEREAMTFDPMLDHLGICCSECRRSYTHCQRVCEPLRGYWPWPYNYAGCRVACRVILPCRWWVARMLGRV</sequence>
<evidence type="ECO:0000256" key="6">
    <source>
        <dbReference type="ARBA" id="ARBA00022685"/>
    </source>
</evidence>
<keyword evidence="3" id="KW-0217">Developmental protein</keyword>
<evidence type="ECO:0000256" key="2">
    <source>
        <dbReference type="ARBA" id="ARBA00009898"/>
    </source>
</evidence>
<dbReference type="PANTHER" id="PTHR14064">
    <property type="entry name" value="CHONDROMODULIN-RELATED"/>
    <property type="match status" value="1"/>
</dbReference>
<evidence type="ECO:0000256" key="9">
    <source>
        <dbReference type="ARBA" id="ARBA00022989"/>
    </source>
</evidence>
<dbReference type="AlphaFoldDB" id="A0A8C4YXN5"/>
<organism evidence="20 21">
    <name type="scientific">Gadus morhua</name>
    <name type="common">Atlantic cod</name>
    <dbReference type="NCBI Taxonomy" id="8049"/>
    <lineage>
        <taxon>Eukaryota</taxon>
        <taxon>Metazoa</taxon>
        <taxon>Chordata</taxon>
        <taxon>Craniata</taxon>
        <taxon>Vertebrata</taxon>
        <taxon>Euteleostomi</taxon>
        <taxon>Actinopterygii</taxon>
        <taxon>Neopterygii</taxon>
        <taxon>Teleostei</taxon>
        <taxon>Neoteleostei</taxon>
        <taxon>Acanthomorphata</taxon>
        <taxon>Zeiogadaria</taxon>
        <taxon>Gadariae</taxon>
        <taxon>Gadiformes</taxon>
        <taxon>Gadoidei</taxon>
        <taxon>Gadidae</taxon>
        <taxon>Gadus</taxon>
    </lineage>
</organism>
<dbReference type="GeneTree" id="ENSGT00480000042679"/>
<dbReference type="Pfam" id="PF04089">
    <property type="entry name" value="BRICHOS"/>
    <property type="match status" value="1"/>
</dbReference>
<evidence type="ECO:0000256" key="1">
    <source>
        <dbReference type="ARBA" id="ARBA00004498"/>
    </source>
</evidence>
<dbReference type="GO" id="GO:0016525">
    <property type="term" value="P:negative regulation of angiogenesis"/>
    <property type="evidence" value="ECO:0007669"/>
    <property type="project" value="TreeGrafter"/>
</dbReference>
<feature type="compositionally biased region" description="Basic and acidic residues" evidence="17">
    <location>
        <begin position="303"/>
        <end position="315"/>
    </location>
</feature>
<evidence type="ECO:0000313" key="21">
    <source>
        <dbReference type="Proteomes" id="UP000694546"/>
    </source>
</evidence>